<dbReference type="AlphaFoldDB" id="A0A8G2F247"/>
<dbReference type="RefSeq" id="WP_103982700.1">
    <property type="nucleotide sequence ID" value="NZ_FNVS01000004.1"/>
</dbReference>
<reference evidence="1 2" key="1">
    <citation type="submission" date="2016-10" db="EMBL/GenBank/DDBJ databases">
        <authorList>
            <person name="Varghese N."/>
            <person name="Submissions S."/>
        </authorList>
    </citation>
    <scope>NUCLEOTIDE SEQUENCE [LARGE SCALE GENOMIC DNA]</scope>
    <source>
        <strain evidence="1 2">DSM 29073</strain>
    </source>
</reference>
<comment type="caution">
    <text evidence="1">The sequence shown here is derived from an EMBL/GenBank/DDBJ whole genome shotgun (WGS) entry which is preliminary data.</text>
</comment>
<accession>A0A8G2F247</accession>
<evidence type="ECO:0000313" key="1">
    <source>
        <dbReference type="EMBL" id="SEF65437.1"/>
    </source>
</evidence>
<dbReference type="Proteomes" id="UP000236725">
    <property type="component" value="Unassembled WGS sequence"/>
</dbReference>
<protein>
    <submittedName>
        <fullName evidence="1">Uncharacterized protein</fullName>
    </submittedName>
</protein>
<gene>
    <name evidence="1" type="ORF">SAMN05444001_10456</name>
</gene>
<keyword evidence="2" id="KW-1185">Reference proteome</keyword>
<sequence length="141" mass="16236">MILTALRKAEAGWMVCNMTVADEDFETAFGIIMTCLRHAYMVGTSLEHRKKEVTYTFSYVQLNLFADMPKCFTRAQMIVFVESLNVSESSVDRLLKKSLRKGLTTSDRNGHYEKTLKGEEITRFGTPPEEGDKVNFYMTYY</sequence>
<name>A0A8G2F247_9BACT</name>
<dbReference type="EMBL" id="FNVS01000004">
    <property type="protein sequence ID" value="SEF65437.1"/>
    <property type="molecule type" value="Genomic_DNA"/>
</dbReference>
<evidence type="ECO:0000313" key="2">
    <source>
        <dbReference type="Proteomes" id="UP000236725"/>
    </source>
</evidence>
<organism evidence="1 2">
    <name type="scientific">Parabacteroides chinchillae</name>
    <dbReference type="NCBI Taxonomy" id="871327"/>
    <lineage>
        <taxon>Bacteria</taxon>
        <taxon>Pseudomonadati</taxon>
        <taxon>Bacteroidota</taxon>
        <taxon>Bacteroidia</taxon>
        <taxon>Bacteroidales</taxon>
        <taxon>Tannerellaceae</taxon>
        <taxon>Parabacteroides</taxon>
    </lineage>
</organism>
<proteinExistence type="predicted"/>